<evidence type="ECO:0000313" key="13">
    <source>
        <dbReference type="Proteomes" id="UP000466794"/>
    </source>
</evidence>
<dbReference type="RefSeq" id="WP_157387648.1">
    <property type="nucleotide sequence ID" value="NZ_WRPP01000002.1"/>
</dbReference>
<accession>A0A7K1UUQ7</accession>
<evidence type="ECO:0000256" key="2">
    <source>
        <dbReference type="ARBA" id="ARBA00012438"/>
    </source>
</evidence>
<evidence type="ECO:0000256" key="1">
    <source>
        <dbReference type="ARBA" id="ARBA00000085"/>
    </source>
</evidence>
<dbReference type="GO" id="GO:0000155">
    <property type="term" value="F:phosphorelay sensor kinase activity"/>
    <property type="evidence" value="ECO:0007669"/>
    <property type="project" value="InterPro"/>
</dbReference>
<keyword evidence="8" id="KW-0902">Two-component regulatory system</keyword>
<dbReference type="GO" id="GO:0046983">
    <property type="term" value="F:protein dimerization activity"/>
    <property type="evidence" value="ECO:0007669"/>
    <property type="project" value="InterPro"/>
</dbReference>
<feature type="transmembrane region" description="Helical" evidence="9">
    <location>
        <begin position="53"/>
        <end position="76"/>
    </location>
</feature>
<sequence length="363" mass="38738">MTSLRPPPWVIDVAFVVLAALDAWLASYPTETEDVVMAVIACAALFFRRRWPLAVFVLTLPAAALTDLVVAPAVALYTVAKLSADRRVPVVCAIVTAVSAAITFPFMEQVSRADAVVSGAYVVAWAAAPVLFGQLVRARDELAQRLVEIEQARDHERRLHAQAVLARERAQIGREMHDVVSHQVSLIAVRAGALMVAAPDTDTKEAARTIRGLSVTTLEELRHLVTLLRASGGRSTELTPQPTLADLRALVDSSGIAVELDGSLPADITGAAQRAIYRTVQEALTNVRKHAPGATADIRLWSTAQTLGVSITNTPSTRSALPLPGSGHGLVGLAERAELLQGQLLSGRTADGGFRVELRVPRS</sequence>
<dbReference type="InterPro" id="IPR036890">
    <property type="entry name" value="HATPase_C_sf"/>
</dbReference>
<keyword evidence="9" id="KW-0812">Transmembrane</keyword>
<keyword evidence="7" id="KW-0067">ATP-binding</keyword>
<reference evidence="12 13" key="1">
    <citation type="submission" date="2019-12" db="EMBL/GenBank/DDBJ databases">
        <title>Nocardia sp. nov. ET3-3 isolated from soil.</title>
        <authorList>
            <person name="Kanchanasin P."/>
            <person name="Tanasupawat S."/>
            <person name="Yuki M."/>
            <person name="Kudo T."/>
        </authorList>
    </citation>
    <scope>NUCLEOTIDE SEQUENCE [LARGE SCALE GENOMIC DNA]</scope>
    <source>
        <strain evidence="12 13">ET3-3</strain>
    </source>
</reference>
<evidence type="ECO:0000259" key="11">
    <source>
        <dbReference type="Pfam" id="PF23539"/>
    </source>
</evidence>
<feature type="transmembrane region" description="Helical" evidence="9">
    <location>
        <begin position="119"/>
        <end position="136"/>
    </location>
</feature>
<keyword evidence="9" id="KW-1133">Transmembrane helix</keyword>
<keyword evidence="3" id="KW-0597">Phosphoprotein</keyword>
<keyword evidence="13" id="KW-1185">Reference proteome</keyword>
<feature type="transmembrane region" description="Helical" evidence="9">
    <location>
        <begin position="88"/>
        <end position="107"/>
    </location>
</feature>
<gene>
    <name evidence="12" type="ORF">GPX89_12620</name>
</gene>
<evidence type="ECO:0000259" key="10">
    <source>
        <dbReference type="Pfam" id="PF07730"/>
    </source>
</evidence>
<feature type="domain" description="DUF7134" evidence="11">
    <location>
        <begin position="4"/>
        <end position="139"/>
    </location>
</feature>
<dbReference type="EC" id="2.7.13.3" evidence="2"/>
<evidence type="ECO:0000256" key="5">
    <source>
        <dbReference type="ARBA" id="ARBA00022741"/>
    </source>
</evidence>
<evidence type="ECO:0000313" key="12">
    <source>
        <dbReference type="EMBL" id="MVU78084.1"/>
    </source>
</evidence>
<protein>
    <recommendedName>
        <fullName evidence="2">histidine kinase</fullName>
        <ecNumber evidence="2">2.7.13.3</ecNumber>
    </recommendedName>
</protein>
<dbReference type="Gene3D" id="1.20.5.1930">
    <property type="match status" value="1"/>
</dbReference>
<evidence type="ECO:0000256" key="8">
    <source>
        <dbReference type="ARBA" id="ARBA00023012"/>
    </source>
</evidence>
<keyword evidence="6 12" id="KW-0418">Kinase</keyword>
<dbReference type="EMBL" id="WRPP01000002">
    <property type="protein sequence ID" value="MVU78084.1"/>
    <property type="molecule type" value="Genomic_DNA"/>
</dbReference>
<dbReference type="Pfam" id="PF07730">
    <property type="entry name" value="HisKA_3"/>
    <property type="match status" value="1"/>
</dbReference>
<dbReference type="InterPro" id="IPR011712">
    <property type="entry name" value="Sig_transdc_His_kin_sub3_dim/P"/>
</dbReference>
<dbReference type="PANTHER" id="PTHR24421">
    <property type="entry name" value="NITRATE/NITRITE SENSOR PROTEIN NARX-RELATED"/>
    <property type="match status" value="1"/>
</dbReference>
<dbReference type="GO" id="GO:0005524">
    <property type="term" value="F:ATP binding"/>
    <property type="evidence" value="ECO:0007669"/>
    <property type="project" value="UniProtKB-KW"/>
</dbReference>
<dbReference type="Gene3D" id="3.30.565.10">
    <property type="entry name" value="Histidine kinase-like ATPase, C-terminal domain"/>
    <property type="match status" value="1"/>
</dbReference>
<dbReference type="Pfam" id="PF23539">
    <property type="entry name" value="DUF7134"/>
    <property type="match status" value="1"/>
</dbReference>
<comment type="catalytic activity">
    <reaction evidence="1">
        <text>ATP + protein L-histidine = ADP + protein N-phospho-L-histidine.</text>
        <dbReference type="EC" id="2.7.13.3"/>
    </reaction>
</comment>
<dbReference type="PANTHER" id="PTHR24421:SF10">
    <property type="entry name" value="NITRATE_NITRITE SENSOR PROTEIN NARQ"/>
    <property type="match status" value="1"/>
</dbReference>
<dbReference type="CDD" id="cd16917">
    <property type="entry name" value="HATPase_UhpB-NarQ-NarX-like"/>
    <property type="match status" value="1"/>
</dbReference>
<proteinExistence type="predicted"/>
<keyword evidence="4" id="KW-0808">Transferase</keyword>
<dbReference type="Proteomes" id="UP000466794">
    <property type="component" value="Unassembled WGS sequence"/>
</dbReference>
<dbReference type="InterPro" id="IPR055558">
    <property type="entry name" value="DUF7134"/>
</dbReference>
<feature type="transmembrane region" description="Helical" evidence="9">
    <location>
        <begin position="9"/>
        <end position="27"/>
    </location>
</feature>
<evidence type="ECO:0000256" key="3">
    <source>
        <dbReference type="ARBA" id="ARBA00022553"/>
    </source>
</evidence>
<dbReference type="GO" id="GO:0016020">
    <property type="term" value="C:membrane"/>
    <property type="evidence" value="ECO:0007669"/>
    <property type="project" value="InterPro"/>
</dbReference>
<feature type="domain" description="Signal transduction histidine kinase subgroup 3 dimerisation and phosphoacceptor" evidence="10">
    <location>
        <begin position="168"/>
        <end position="231"/>
    </location>
</feature>
<evidence type="ECO:0000256" key="4">
    <source>
        <dbReference type="ARBA" id="ARBA00022679"/>
    </source>
</evidence>
<evidence type="ECO:0000256" key="6">
    <source>
        <dbReference type="ARBA" id="ARBA00022777"/>
    </source>
</evidence>
<name>A0A7K1UUQ7_9NOCA</name>
<dbReference type="AlphaFoldDB" id="A0A7K1UUQ7"/>
<keyword evidence="9" id="KW-0472">Membrane</keyword>
<dbReference type="SUPFAM" id="SSF55874">
    <property type="entry name" value="ATPase domain of HSP90 chaperone/DNA topoisomerase II/histidine kinase"/>
    <property type="match status" value="1"/>
</dbReference>
<organism evidence="12 13">
    <name type="scientific">Nocardia terrae</name>
    <dbReference type="NCBI Taxonomy" id="2675851"/>
    <lineage>
        <taxon>Bacteria</taxon>
        <taxon>Bacillati</taxon>
        <taxon>Actinomycetota</taxon>
        <taxon>Actinomycetes</taxon>
        <taxon>Mycobacteriales</taxon>
        <taxon>Nocardiaceae</taxon>
        <taxon>Nocardia</taxon>
    </lineage>
</organism>
<evidence type="ECO:0000256" key="7">
    <source>
        <dbReference type="ARBA" id="ARBA00022840"/>
    </source>
</evidence>
<evidence type="ECO:0000256" key="9">
    <source>
        <dbReference type="SAM" id="Phobius"/>
    </source>
</evidence>
<dbReference type="InterPro" id="IPR050482">
    <property type="entry name" value="Sensor_HK_TwoCompSys"/>
</dbReference>
<comment type="caution">
    <text evidence="12">The sequence shown here is derived from an EMBL/GenBank/DDBJ whole genome shotgun (WGS) entry which is preliminary data.</text>
</comment>
<keyword evidence="5" id="KW-0547">Nucleotide-binding</keyword>